<dbReference type="FunFam" id="1.10.10.2360:FF:000001">
    <property type="entry name" value="Nuclear pore complex protein Nup98-Nup96"/>
    <property type="match status" value="1"/>
</dbReference>
<dbReference type="InterPro" id="IPR037665">
    <property type="entry name" value="Nucleoporin_S59-like"/>
</dbReference>
<keyword evidence="7" id="KW-0811">Translocation</keyword>
<gene>
    <name evidence="12" type="ORF">INT44_002949</name>
</gene>
<reference evidence="12" key="1">
    <citation type="submission" date="2020-12" db="EMBL/GenBank/DDBJ databases">
        <title>Metabolic potential, ecology and presence of endohyphal bacteria is reflected in genomic diversity of Mucoromycotina.</title>
        <authorList>
            <person name="Muszewska A."/>
            <person name="Okrasinska A."/>
            <person name="Steczkiewicz K."/>
            <person name="Drgas O."/>
            <person name="Orlowska M."/>
            <person name="Perlinska-Lenart U."/>
            <person name="Aleksandrzak-Piekarczyk T."/>
            <person name="Szatraj K."/>
            <person name="Zielenkiewicz U."/>
            <person name="Pilsyk S."/>
            <person name="Malc E."/>
            <person name="Mieczkowski P."/>
            <person name="Kruszewska J.S."/>
            <person name="Biernat P."/>
            <person name="Pawlowska J."/>
        </authorList>
    </citation>
    <scope>NUCLEOTIDE SEQUENCE</scope>
    <source>
        <strain evidence="12">WA0000051536</strain>
    </source>
</reference>
<keyword evidence="4" id="KW-0677">Repeat</keyword>
<evidence type="ECO:0000313" key="13">
    <source>
        <dbReference type="Proteomes" id="UP000612746"/>
    </source>
</evidence>
<feature type="compositionally biased region" description="Polar residues" evidence="10">
    <location>
        <begin position="769"/>
        <end position="786"/>
    </location>
</feature>
<dbReference type="Pfam" id="PF04096">
    <property type="entry name" value="Nucleoporin2"/>
    <property type="match status" value="1"/>
</dbReference>
<dbReference type="OrthoDB" id="3797628at2759"/>
<feature type="compositionally biased region" description="Polar residues" evidence="10">
    <location>
        <begin position="126"/>
        <end position="141"/>
    </location>
</feature>
<keyword evidence="9" id="KW-0539">Nucleus</keyword>
<dbReference type="InterPro" id="IPR025574">
    <property type="entry name" value="Nucleoporin_FG_rpt"/>
</dbReference>
<evidence type="ECO:0000256" key="8">
    <source>
        <dbReference type="ARBA" id="ARBA00023132"/>
    </source>
</evidence>
<dbReference type="GO" id="GO:0000973">
    <property type="term" value="P:post-transcriptional tethering of RNA polymerase II gene DNA at nuclear periphery"/>
    <property type="evidence" value="ECO:0007669"/>
    <property type="project" value="TreeGrafter"/>
</dbReference>
<feature type="region of interest" description="Disordered" evidence="10">
    <location>
        <begin position="70"/>
        <end position="91"/>
    </location>
</feature>
<dbReference type="GO" id="GO:0051028">
    <property type="term" value="P:mRNA transport"/>
    <property type="evidence" value="ECO:0007669"/>
    <property type="project" value="UniProtKB-KW"/>
</dbReference>
<comment type="similarity">
    <text evidence="2">Belongs to the nucleoporin GLFG family.</text>
</comment>
<dbReference type="PROSITE" id="PS51434">
    <property type="entry name" value="NUP_C"/>
    <property type="match status" value="1"/>
</dbReference>
<sequence length="936" mass="94239">MFGGGNAFGSSAFGQQQQQQPQQQQQNSLFGQQPQQQQPTFGGFGATSAAPSAFGAANTGMSAFGATPGASTSAFGAQSSTPAFGSTSNNTSAFNARPSAFGSSAFGANTQQQQQQPATSGFGFGASTSATPGFGSSTTPATGGGLFGSRPAATSAFGSTAPATGGGVFGAANPTPTTGFGATASTPFGGGATGQVQGSVNPEFTATTERDTSTGVNNSYQTITAMPAYRNYSVEELRVQDYQAGRKNAGASGGAFGATGGYGAQTSTPFGQSATSSAFGMPSTSSAGSAFGQTTGGFGQSAGGFGQTSNTGFGAANTGATGGLFGQQSTSAAPAFGSTQPATTGFGGTTFGQQPQQQQQNTGFGATANTGFGASSAAKPFSFGSTPATSQPATGFGATGASPFGQQPQQQQQQSSVGGLFGQAAQSTPSFGQQATNTGFGGFGQKPAAQPTTGFGGFGATNANKPATSFSFGSAAPPATNTAATSGFGGFGANTGTAGFGSTGVAAGGLFGASKPAASTGLFGAAPQQGSTFGGFGATNNTGLGSGLFGAKPATNNAAAPSLFGNTQQTTGGFGFGNQQTNNTNTFSLPGTGGLTTFGTNGLQQQPNASQQPPLYASLDKYPYGYNPLFENLPAGSSGAERSSSVAVSEEPSKKLSTTPHFMITPRSATKIKLRGYSFAPTGELVSRKKGGLDGISDDAVLRPEAFAPRPSIKRLIINKKVSPSELSAATNGGTGVLSAGSKAKVTFDPHLELIASQDQHETEETAEGEQSANALETSKPANRNTAFSDNAMAQGYYIKPSLQVLGNQTRQQLKNTQHLVVGLKGVGEVTFEGPVDLSEIDLDQIMVGIVNFQPKTCTVYPDEDAKPPQGKGLNVPATIKLEKCYPVDKTTRQPITDPQHPRVIAIIRKLRAVPETEFIDFDASTGTWTFKVQHF</sequence>
<dbReference type="GO" id="GO:0003723">
    <property type="term" value="F:RNA binding"/>
    <property type="evidence" value="ECO:0007669"/>
    <property type="project" value="TreeGrafter"/>
</dbReference>
<keyword evidence="5" id="KW-0509">mRNA transport</keyword>
<dbReference type="EMBL" id="JAEPRA010000004">
    <property type="protein sequence ID" value="KAG2186723.1"/>
    <property type="molecule type" value="Genomic_DNA"/>
</dbReference>
<dbReference type="GO" id="GO:0034398">
    <property type="term" value="P:telomere tethering at nuclear periphery"/>
    <property type="evidence" value="ECO:0007669"/>
    <property type="project" value="TreeGrafter"/>
</dbReference>
<keyword evidence="13" id="KW-1185">Reference proteome</keyword>
<dbReference type="GO" id="GO:0008139">
    <property type="term" value="F:nuclear localization sequence binding"/>
    <property type="evidence" value="ECO:0007669"/>
    <property type="project" value="TreeGrafter"/>
</dbReference>
<dbReference type="PANTHER" id="PTHR23198">
    <property type="entry name" value="NUCLEOPORIN"/>
    <property type="match status" value="1"/>
</dbReference>
<evidence type="ECO:0000256" key="3">
    <source>
        <dbReference type="ARBA" id="ARBA00022448"/>
    </source>
</evidence>
<protein>
    <recommendedName>
        <fullName evidence="11">Peptidase S59 domain-containing protein</fullName>
    </recommendedName>
</protein>
<dbReference type="InterPro" id="IPR007230">
    <property type="entry name" value="Nup98_auto-Pept-S59_dom"/>
</dbReference>
<feature type="region of interest" description="Disordered" evidence="10">
    <location>
        <begin position="759"/>
        <end position="786"/>
    </location>
</feature>
<feature type="compositionally biased region" description="Low complexity" evidence="10">
    <location>
        <begin position="8"/>
        <end position="50"/>
    </location>
</feature>
<feature type="compositionally biased region" description="Polar residues" evidence="10">
    <location>
        <begin position="383"/>
        <end position="393"/>
    </location>
</feature>
<dbReference type="Gene3D" id="3.30.1610.10">
    <property type="entry name" value="Peptidase S59, nucleoporin"/>
    <property type="match status" value="1"/>
</dbReference>
<dbReference type="GO" id="GO:0017056">
    <property type="term" value="F:structural constituent of nuclear pore"/>
    <property type="evidence" value="ECO:0007669"/>
    <property type="project" value="InterPro"/>
</dbReference>
<evidence type="ECO:0000256" key="6">
    <source>
        <dbReference type="ARBA" id="ARBA00022927"/>
    </source>
</evidence>
<evidence type="ECO:0000256" key="1">
    <source>
        <dbReference type="ARBA" id="ARBA00004567"/>
    </source>
</evidence>
<evidence type="ECO:0000259" key="11">
    <source>
        <dbReference type="PROSITE" id="PS51434"/>
    </source>
</evidence>
<evidence type="ECO:0000256" key="10">
    <source>
        <dbReference type="SAM" id="MobiDB-lite"/>
    </source>
</evidence>
<feature type="compositionally biased region" description="Polar residues" evidence="10">
    <location>
        <begin position="424"/>
        <end position="438"/>
    </location>
</feature>
<evidence type="ECO:0000256" key="2">
    <source>
        <dbReference type="ARBA" id="ARBA00008926"/>
    </source>
</evidence>
<dbReference type="Pfam" id="PF21240">
    <property type="entry name" value="Nup98_GLEBS"/>
    <property type="match status" value="1"/>
</dbReference>
<evidence type="ECO:0000313" key="12">
    <source>
        <dbReference type="EMBL" id="KAG2186723.1"/>
    </source>
</evidence>
<dbReference type="Proteomes" id="UP000612746">
    <property type="component" value="Unassembled WGS sequence"/>
</dbReference>
<comment type="caution">
    <text evidence="12">The sequence shown here is derived from an EMBL/GenBank/DDBJ whole genome shotgun (WGS) entry which is preliminary data.</text>
</comment>
<dbReference type="GO" id="GO:0044614">
    <property type="term" value="C:nuclear pore cytoplasmic filaments"/>
    <property type="evidence" value="ECO:0007669"/>
    <property type="project" value="TreeGrafter"/>
</dbReference>
<feature type="domain" description="Peptidase S59" evidence="11">
    <location>
        <begin position="794"/>
        <end position="936"/>
    </location>
</feature>
<dbReference type="GO" id="GO:0006405">
    <property type="term" value="P:RNA export from nucleus"/>
    <property type="evidence" value="ECO:0007669"/>
    <property type="project" value="TreeGrafter"/>
</dbReference>
<dbReference type="PANTHER" id="PTHR23198:SF6">
    <property type="entry name" value="NUCLEAR PORE COMPLEX PROTEIN NUP98-NUP96"/>
    <property type="match status" value="1"/>
</dbReference>
<feature type="region of interest" description="Disordered" evidence="10">
    <location>
        <begin position="1"/>
        <end position="50"/>
    </location>
</feature>
<dbReference type="Gene3D" id="1.10.10.2360">
    <property type="match status" value="1"/>
</dbReference>
<feature type="compositionally biased region" description="Low complexity" evidence="10">
    <location>
        <begin position="351"/>
        <end position="378"/>
    </location>
</feature>
<feature type="region of interest" description="Disordered" evidence="10">
    <location>
        <begin position="325"/>
        <end position="460"/>
    </location>
</feature>
<keyword evidence="6" id="KW-0653">Protein transport</keyword>
<accession>A0A8H7Q6E2</accession>
<evidence type="ECO:0000256" key="4">
    <source>
        <dbReference type="ARBA" id="ARBA00022737"/>
    </source>
</evidence>
<proteinExistence type="inferred from homology"/>
<dbReference type="FunFam" id="3.30.1610.10:FF:000003">
    <property type="entry name" value="Nucleoporin SONB, putative"/>
    <property type="match status" value="1"/>
</dbReference>
<evidence type="ECO:0000256" key="5">
    <source>
        <dbReference type="ARBA" id="ARBA00022816"/>
    </source>
</evidence>
<keyword evidence="8" id="KW-0906">Nuclear pore complex</keyword>
<keyword evidence="3" id="KW-0813">Transport</keyword>
<dbReference type="InterPro" id="IPR036903">
    <property type="entry name" value="Nup98_auto-Pept-S59_dom_sf"/>
</dbReference>
<dbReference type="AlphaFoldDB" id="A0A8H7Q6E2"/>
<dbReference type="Pfam" id="PF13634">
    <property type="entry name" value="Nucleoporin_FG"/>
    <property type="match status" value="3"/>
</dbReference>
<organism evidence="12 13">
    <name type="scientific">Umbelopsis vinacea</name>
    <dbReference type="NCBI Taxonomy" id="44442"/>
    <lineage>
        <taxon>Eukaryota</taxon>
        <taxon>Fungi</taxon>
        <taxon>Fungi incertae sedis</taxon>
        <taxon>Mucoromycota</taxon>
        <taxon>Mucoromycotina</taxon>
        <taxon>Umbelopsidomycetes</taxon>
        <taxon>Umbelopsidales</taxon>
        <taxon>Umbelopsidaceae</taxon>
        <taxon>Umbelopsis</taxon>
    </lineage>
</organism>
<name>A0A8H7Q6E2_9FUNG</name>
<evidence type="ECO:0000256" key="7">
    <source>
        <dbReference type="ARBA" id="ARBA00023010"/>
    </source>
</evidence>
<dbReference type="GO" id="GO:0006606">
    <property type="term" value="P:protein import into nucleus"/>
    <property type="evidence" value="ECO:0007669"/>
    <property type="project" value="TreeGrafter"/>
</dbReference>
<evidence type="ECO:0000256" key="9">
    <source>
        <dbReference type="ARBA" id="ARBA00023242"/>
    </source>
</evidence>
<dbReference type="SUPFAM" id="SSF82215">
    <property type="entry name" value="C-terminal autoproteolytic domain of nucleoporin nup98"/>
    <property type="match status" value="1"/>
</dbReference>
<comment type="subcellular location">
    <subcellularLocation>
        <location evidence="1">Nucleus</location>
        <location evidence="1">Nuclear pore complex</location>
    </subcellularLocation>
</comment>
<feature type="region of interest" description="Disordered" evidence="10">
    <location>
        <begin position="103"/>
        <end position="147"/>
    </location>
</feature>